<accession>A0ABU0S7Y7</accession>
<dbReference type="EMBL" id="JAUSZT010000003">
    <property type="protein sequence ID" value="MDQ0996621.1"/>
    <property type="molecule type" value="Genomic_DNA"/>
</dbReference>
<evidence type="ECO:0000313" key="2">
    <source>
        <dbReference type="Proteomes" id="UP001237780"/>
    </source>
</evidence>
<name>A0ABU0S7Y7_9HYPH</name>
<reference evidence="1 2" key="1">
    <citation type="submission" date="2023-07" db="EMBL/GenBank/DDBJ databases">
        <title>Comparative genomics of wheat-associated soil bacteria to identify genetic determinants of phenazine resistance.</title>
        <authorList>
            <person name="Mouncey N."/>
        </authorList>
    </citation>
    <scope>NUCLEOTIDE SEQUENCE [LARGE SCALE GENOMIC DNA]</scope>
    <source>
        <strain evidence="1 2">W4I11</strain>
    </source>
</reference>
<keyword evidence="2" id="KW-1185">Reference proteome</keyword>
<evidence type="ECO:0000313" key="1">
    <source>
        <dbReference type="EMBL" id="MDQ0996621.1"/>
    </source>
</evidence>
<dbReference type="Proteomes" id="UP001237780">
    <property type="component" value="Unassembled WGS sequence"/>
</dbReference>
<protein>
    <submittedName>
        <fullName evidence="1">Uncharacterized protein</fullName>
    </submittedName>
</protein>
<proteinExistence type="predicted"/>
<gene>
    <name evidence="1" type="ORF">QFZ34_001803</name>
</gene>
<comment type="caution">
    <text evidence="1">The sequence shown here is derived from an EMBL/GenBank/DDBJ whole genome shotgun (WGS) entry which is preliminary data.</text>
</comment>
<sequence length="38" mass="4245">MKMRPTQMSNAQSAFAGLANRAFLLPLLLDLIGDRRAR</sequence>
<organism evidence="1 2">
    <name type="scientific">Phyllobacterium ifriqiyense</name>
    <dbReference type="NCBI Taxonomy" id="314238"/>
    <lineage>
        <taxon>Bacteria</taxon>
        <taxon>Pseudomonadati</taxon>
        <taxon>Pseudomonadota</taxon>
        <taxon>Alphaproteobacteria</taxon>
        <taxon>Hyphomicrobiales</taxon>
        <taxon>Phyllobacteriaceae</taxon>
        <taxon>Phyllobacterium</taxon>
    </lineage>
</organism>